<dbReference type="GO" id="GO:0016020">
    <property type="term" value="C:membrane"/>
    <property type="evidence" value="ECO:0007669"/>
    <property type="project" value="UniProtKB-SubCell"/>
</dbReference>
<evidence type="ECO:0000313" key="11">
    <source>
        <dbReference type="Proteomes" id="UP000505377"/>
    </source>
</evidence>
<feature type="transmembrane region" description="Helical" evidence="9">
    <location>
        <begin position="107"/>
        <end position="125"/>
    </location>
</feature>
<feature type="transmembrane region" description="Helical" evidence="9">
    <location>
        <begin position="480"/>
        <end position="501"/>
    </location>
</feature>
<feature type="region of interest" description="Disordered" evidence="8">
    <location>
        <begin position="1"/>
        <end position="23"/>
    </location>
</feature>
<name>A0A6M6JK44_9PSEU</name>
<evidence type="ECO:0000256" key="2">
    <source>
        <dbReference type="ARBA" id="ARBA00022676"/>
    </source>
</evidence>
<comment type="similarity">
    <text evidence="7">Belongs to the MptA/B family.</text>
</comment>
<organism evidence="10 11">
    <name type="scientific">Pseudonocardia broussonetiae</name>
    <dbReference type="NCBI Taxonomy" id="2736640"/>
    <lineage>
        <taxon>Bacteria</taxon>
        <taxon>Bacillati</taxon>
        <taxon>Actinomycetota</taxon>
        <taxon>Actinomycetes</taxon>
        <taxon>Pseudonocardiales</taxon>
        <taxon>Pseudonocardiaceae</taxon>
        <taxon>Pseudonocardia</taxon>
    </lineage>
</organism>
<feature type="transmembrane region" description="Helical" evidence="9">
    <location>
        <begin position="357"/>
        <end position="379"/>
    </location>
</feature>
<dbReference type="Proteomes" id="UP000505377">
    <property type="component" value="Chromosome"/>
</dbReference>
<keyword evidence="4 9" id="KW-0812">Transmembrane</keyword>
<accession>A0A6M6JK44</accession>
<dbReference type="AlphaFoldDB" id="A0A6M6JK44"/>
<reference evidence="10 11" key="1">
    <citation type="submission" date="2020-05" db="EMBL/GenBank/DDBJ databases">
        <authorList>
            <person name="Mo P."/>
        </authorList>
    </citation>
    <scope>NUCLEOTIDE SEQUENCE [LARGE SCALE GENOMIC DNA]</scope>
    <source>
        <strain evidence="10 11">Gen01</strain>
    </source>
</reference>
<dbReference type="KEGG" id="pbro:HOP40_24310"/>
<evidence type="ECO:0000256" key="7">
    <source>
        <dbReference type="ARBA" id="ARBA00043987"/>
    </source>
</evidence>
<dbReference type="Pfam" id="PF26314">
    <property type="entry name" value="MptA_B_family"/>
    <property type="match status" value="1"/>
</dbReference>
<feature type="transmembrane region" description="Helical" evidence="9">
    <location>
        <begin position="68"/>
        <end position="87"/>
    </location>
</feature>
<feature type="transmembrane region" description="Helical" evidence="9">
    <location>
        <begin position="277"/>
        <end position="301"/>
    </location>
</feature>
<feature type="transmembrane region" description="Helical" evidence="9">
    <location>
        <begin position="322"/>
        <end position="345"/>
    </location>
</feature>
<dbReference type="GO" id="GO:0016757">
    <property type="term" value="F:glycosyltransferase activity"/>
    <property type="evidence" value="ECO:0007669"/>
    <property type="project" value="UniProtKB-KW"/>
</dbReference>
<evidence type="ECO:0000256" key="9">
    <source>
        <dbReference type="SAM" id="Phobius"/>
    </source>
</evidence>
<dbReference type="InterPro" id="IPR049829">
    <property type="entry name" value="MptA/B-like"/>
</dbReference>
<dbReference type="NCBIfam" id="NF038066">
    <property type="entry name" value="MptB"/>
    <property type="match status" value="1"/>
</dbReference>
<evidence type="ECO:0000256" key="1">
    <source>
        <dbReference type="ARBA" id="ARBA00004141"/>
    </source>
</evidence>
<evidence type="ECO:0000256" key="8">
    <source>
        <dbReference type="SAM" id="MobiDB-lite"/>
    </source>
</evidence>
<evidence type="ECO:0000256" key="3">
    <source>
        <dbReference type="ARBA" id="ARBA00022679"/>
    </source>
</evidence>
<comment type="subcellular location">
    <subcellularLocation>
        <location evidence="1">Membrane</location>
        <topology evidence="1">Multi-pass membrane protein</topology>
    </subcellularLocation>
</comment>
<evidence type="ECO:0000313" key="10">
    <source>
        <dbReference type="EMBL" id="QJY48524.1"/>
    </source>
</evidence>
<feature type="transmembrane region" description="Helical" evidence="9">
    <location>
        <begin position="457"/>
        <end position="474"/>
    </location>
</feature>
<feature type="transmembrane region" description="Helical" evidence="9">
    <location>
        <begin position="391"/>
        <end position="409"/>
    </location>
</feature>
<sequence length="533" mass="55468">MTAPGVDTTTAPGGPPPAPARDPSRTARLFGLVGSLLMAGGALGSGALPVPNPLFGIRVLSLPSRNATVAIAVTYAGIGMVVLAWLWIGKMLRANGAVAPAPDRTQLARTAVLWAIPLALAPPLFSRDVYSYLAQSATLARGLDPYTLGPAEAFGVDDPLVRSIPTIWRDTGAPYGPFFLVLGRGITALTGNDIVAGVFAHRALALLGVAMIVWVLPKLARRCGLDVGLAMWLGAANPLVLFHLVSGMHNESLMVGLMLVGFEVGLRAGDRWWDPHLLAGGVLIVLASAVKLPALLALGFLGIEWARRRGGRVRDVAVATALYTGIAVLVYAAFGIGTGLGLAWLDALDAPSLIRSWLSISTDFGLLGGQVGIILGGLGDHTDAVLGLTRTAGLVLAALLAGWLMLAVLRGRLDAITGMAAGMAAVVVLSPIVHPWYLLWAVIPLAATKAMPKARRAMLIISGILAIVVPPTGADFNFRAYQLPMSIVAGLLVIALTLLVVRRSLVGRTGVDVDAWPGHVPAGRPKEDRGAPL</sequence>
<evidence type="ECO:0000256" key="6">
    <source>
        <dbReference type="ARBA" id="ARBA00023136"/>
    </source>
</evidence>
<gene>
    <name evidence="10" type="primary">mptB</name>
    <name evidence="10" type="ORF">HOP40_24310</name>
</gene>
<keyword evidence="11" id="KW-1185">Reference proteome</keyword>
<feature type="transmembrane region" description="Helical" evidence="9">
    <location>
        <begin position="421"/>
        <end position="445"/>
    </location>
</feature>
<protein>
    <submittedName>
        <fullName evidence="10">Polyprenol phosphomannose-dependent alpha 1,6 mannosyltransferase MptB</fullName>
    </submittedName>
</protein>
<proteinExistence type="inferred from homology"/>
<keyword evidence="3 10" id="KW-0808">Transferase</keyword>
<evidence type="ECO:0000256" key="4">
    <source>
        <dbReference type="ARBA" id="ARBA00022692"/>
    </source>
</evidence>
<evidence type="ECO:0000256" key="5">
    <source>
        <dbReference type="ARBA" id="ARBA00022989"/>
    </source>
</evidence>
<feature type="compositionally biased region" description="Low complexity" evidence="8">
    <location>
        <begin position="1"/>
        <end position="12"/>
    </location>
</feature>
<feature type="transmembrane region" description="Helical" evidence="9">
    <location>
        <begin position="223"/>
        <end position="245"/>
    </location>
</feature>
<keyword evidence="6 9" id="KW-0472">Membrane</keyword>
<feature type="transmembrane region" description="Helical" evidence="9">
    <location>
        <begin position="29"/>
        <end position="48"/>
    </location>
</feature>
<keyword evidence="5 9" id="KW-1133">Transmembrane helix</keyword>
<keyword evidence="2 10" id="KW-0328">Glycosyltransferase</keyword>
<dbReference type="RefSeq" id="WP_172162328.1">
    <property type="nucleotide sequence ID" value="NZ_CP053564.1"/>
</dbReference>
<feature type="transmembrane region" description="Helical" evidence="9">
    <location>
        <begin position="194"/>
        <end position="216"/>
    </location>
</feature>
<dbReference type="EMBL" id="CP053564">
    <property type="protein sequence ID" value="QJY48524.1"/>
    <property type="molecule type" value="Genomic_DNA"/>
</dbReference>